<name>A0A109RNS1_9FLAO</name>
<evidence type="ECO:0000313" key="3">
    <source>
        <dbReference type="Proteomes" id="UP000059672"/>
    </source>
</evidence>
<reference evidence="3" key="1">
    <citation type="submission" date="2015-12" db="EMBL/GenBank/DDBJ databases">
        <title>Complete genome sequence of Lutibacter profundus strain LP1.</title>
        <authorList>
            <person name="Wissuwa J."/>
            <person name="Le Moine Bauer S."/>
            <person name="Stokke R."/>
            <person name="Dahle H."/>
            <person name="Steen I.H."/>
        </authorList>
    </citation>
    <scope>NUCLEOTIDE SEQUENCE [LARGE SCALE GENOMIC DNA]</scope>
    <source>
        <strain evidence="3">LP1</strain>
    </source>
</reference>
<dbReference type="EMBL" id="CP013355">
    <property type="protein sequence ID" value="AMC09866.1"/>
    <property type="molecule type" value="Genomic_DNA"/>
</dbReference>
<accession>A0A109RNS1</accession>
<evidence type="ECO:0000313" key="2">
    <source>
        <dbReference type="EMBL" id="AMC09866.1"/>
    </source>
</evidence>
<dbReference type="STRING" id="1622118.Lupro_00680"/>
<dbReference type="RefSeq" id="WP_068205584.1">
    <property type="nucleotide sequence ID" value="NZ_CP013355.1"/>
</dbReference>
<sequence>MKHFFLLVIFSLILLSCKEYDSQEKQPTVSIPTDTKGFELKGILENFYPQKVYLNKIIENSLYPIDSSKVTNNTFTFKGMVEFPERFALTFQDFSTVVLLIIENTNFEIFLNSNQLNEPLIKGSKLNDKLSEYKTKSKQLFKKIDYLFPQFQKARLENDAKELHEIRIKMKSIEKEFINFSFDYILQNKNSYIAPIILRDQLKSTTIDTLRIKRTYQNLSNEIKNSPDAQIIASFLALH</sequence>
<reference evidence="2 3" key="2">
    <citation type="journal article" date="2016" name="Int. J. Syst. Evol. Microbiol.">
        <title>Lutibacter profundi sp. nov., isolated from a deep-sea hydrothermal system on the Arctic Mid-Ocean Ridge and emended description of the genus Lutibacter.</title>
        <authorList>
            <person name="Le Moine Bauer S."/>
            <person name="Roalkvam I."/>
            <person name="Steen I.H."/>
            <person name="Dahle H."/>
        </authorList>
    </citation>
    <scope>NUCLEOTIDE SEQUENCE [LARGE SCALE GENOMIC DNA]</scope>
    <source>
        <strain evidence="2 3">LP1</strain>
    </source>
</reference>
<dbReference type="OrthoDB" id="1438694at2"/>
<dbReference type="InterPro" id="IPR025380">
    <property type="entry name" value="DUF4369"/>
</dbReference>
<dbReference type="Pfam" id="PF14289">
    <property type="entry name" value="DUF4369"/>
    <property type="match status" value="1"/>
</dbReference>
<dbReference type="PROSITE" id="PS51257">
    <property type="entry name" value="PROKAR_LIPOPROTEIN"/>
    <property type="match status" value="1"/>
</dbReference>
<dbReference type="Proteomes" id="UP000059672">
    <property type="component" value="Chromosome"/>
</dbReference>
<organism evidence="2 3">
    <name type="scientific">Lutibacter profundi</name>
    <dbReference type="NCBI Taxonomy" id="1622118"/>
    <lineage>
        <taxon>Bacteria</taxon>
        <taxon>Pseudomonadati</taxon>
        <taxon>Bacteroidota</taxon>
        <taxon>Flavobacteriia</taxon>
        <taxon>Flavobacteriales</taxon>
        <taxon>Flavobacteriaceae</taxon>
        <taxon>Lutibacter</taxon>
    </lineage>
</organism>
<gene>
    <name evidence="2" type="ORF">Lupro_00680</name>
</gene>
<dbReference type="AlphaFoldDB" id="A0A109RNS1"/>
<proteinExistence type="predicted"/>
<feature type="domain" description="DUF4369" evidence="1">
    <location>
        <begin position="38"/>
        <end position="130"/>
    </location>
</feature>
<keyword evidence="3" id="KW-1185">Reference proteome</keyword>
<dbReference type="KEGG" id="lut:Lupro_00680"/>
<protein>
    <recommendedName>
        <fullName evidence="1">DUF4369 domain-containing protein</fullName>
    </recommendedName>
</protein>
<evidence type="ECO:0000259" key="1">
    <source>
        <dbReference type="Pfam" id="PF14289"/>
    </source>
</evidence>